<reference evidence="2 3" key="1">
    <citation type="journal article" date="2019" name="Appl. Environ. Microbiol.">
        <title>Clinically Unreported Salmonellosis Outbreak Detected via Comparative Genomic Analysis of Municipal Wastewater Salmonella Isolates.</title>
        <authorList>
            <person name="Diemert S."/>
            <person name="Yan T."/>
        </authorList>
    </citation>
    <scope>NUCLEOTIDE SEQUENCE [LARGE SCALE GENOMIC DNA]</scope>
    <source>
        <strain evidence="2 3">HIY0178</strain>
    </source>
</reference>
<accession>A0A4Z9MN54</accession>
<gene>
    <name evidence="2" type="ORF">FG699_025035</name>
</gene>
<sequence length="369" mass="42254">MNALLGKIAGAVATFFVALILNKFFSTFRIRQLYLAYEHILEHTTQSITGYTVMFTVTNKGKEKEKNVTITIPKSKSISLISANNVSIECKDNKIIIDRILPKENITLIVLVKNGGVLSKSNLPILKSEDANGKCYDSIKKIPPSLGPAFFSFSLFIAFLALMGGAIYKGYDPFEVTYTQYFKMRFTPFYDRGFENNSFQNNSLTKQYDTSKSDFPIDLKSLNVKDGKIEYIFIVDNKTNYNLSADMKFIVRDENQYYDELGKVLNIRNDSDRRQALHELRDKYHVAEDTTGATYSISEWIDKGQRKEIKMTRQLSKGIDYKDLGVDIRIRNDANDDNYYGDYQFKPERSAIARNKLDAAIATQRFPLK</sequence>
<dbReference type="Proteomes" id="UP000318962">
    <property type="component" value="Unassembled WGS sequence"/>
</dbReference>
<feature type="transmembrane region" description="Helical" evidence="1">
    <location>
        <begin position="6"/>
        <end position="25"/>
    </location>
</feature>
<dbReference type="RefSeq" id="WP_000992809.1">
    <property type="nucleotide sequence ID" value="NZ_VCUZ02000017.1"/>
</dbReference>
<dbReference type="AlphaFoldDB" id="A0A4Z9MN54"/>
<keyword evidence="1" id="KW-0812">Transmembrane</keyword>
<protein>
    <submittedName>
        <fullName evidence="2">Uncharacterized protein</fullName>
    </submittedName>
</protein>
<keyword evidence="1" id="KW-0472">Membrane</keyword>
<evidence type="ECO:0000256" key="1">
    <source>
        <dbReference type="SAM" id="Phobius"/>
    </source>
</evidence>
<feature type="transmembrane region" description="Helical" evidence="1">
    <location>
        <begin position="149"/>
        <end position="168"/>
    </location>
</feature>
<keyword evidence="1" id="KW-1133">Transmembrane helix</keyword>
<organism evidence="2 3">
    <name type="scientific">Salmonella muenchen</name>
    <dbReference type="NCBI Taxonomy" id="596"/>
    <lineage>
        <taxon>Bacteria</taxon>
        <taxon>Pseudomonadati</taxon>
        <taxon>Pseudomonadota</taxon>
        <taxon>Gammaproteobacteria</taxon>
        <taxon>Enterobacterales</taxon>
        <taxon>Enterobacteriaceae</taxon>
        <taxon>Salmonella</taxon>
    </lineage>
</organism>
<dbReference type="EMBL" id="VCUZ02000017">
    <property type="protein sequence ID" value="TRD66649.1"/>
    <property type="molecule type" value="Genomic_DNA"/>
</dbReference>
<evidence type="ECO:0000313" key="2">
    <source>
        <dbReference type="EMBL" id="TRD66649.1"/>
    </source>
</evidence>
<proteinExistence type="predicted"/>
<evidence type="ECO:0000313" key="3">
    <source>
        <dbReference type="Proteomes" id="UP000318962"/>
    </source>
</evidence>
<comment type="caution">
    <text evidence="2">The sequence shown here is derived from an EMBL/GenBank/DDBJ whole genome shotgun (WGS) entry which is preliminary data.</text>
</comment>
<name>A0A4Z9MN54_SALMU</name>